<dbReference type="InterPro" id="IPR023140">
    <property type="entry name" value="DUF357"/>
</dbReference>
<feature type="domain" description="DUF357" evidence="1">
    <location>
        <begin position="12"/>
        <end position="79"/>
    </location>
</feature>
<dbReference type="GeneID" id="97549345"/>
<evidence type="ECO:0000259" key="1">
    <source>
        <dbReference type="Pfam" id="PF04010"/>
    </source>
</evidence>
<evidence type="ECO:0000313" key="2">
    <source>
        <dbReference type="EMBL" id="PWR73999.1"/>
    </source>
</evidence>
<comment type="caution">
    <text evidence="2">The sequence shown here is derived from an EMBL/GenBank/DDBJ whole genome shotgun (WGS) entry which is preliminary data.</text>
</comment>
<dbReference type="SUPFAM" id="SSF158372">
    <property type="entry name" value="AF1782-like"/>
    <property type="match status" value="2"/>
</dbReference>
<dbReference type="OrthoDB" id="148073at2157"/>
<dbReference type="InterPro" id="IPR036809">
    <property type="entry name" value="AF1782-like_sf"/>
</dbReference>
<name>A0A2V2N2K7_9EURY</name>
<dbReference type="AlphaFoldDB" id="A0A2V2N2K7"/>
<accession>A0A2V2N2K7</accession>
<dbReference type="RefSeq" id="WP_109967278.1">
    <property type="nucleotide sequence ID" value="NZ_CP176093.1"/>
</dbReference>
<proteinExistence type="predicted"/>
<sequence length="194" mass="21622">MNPGSLEQYRSDLSLAYSNAGSFQLPKTPLGAVTAGIREMISSYLTDSEVFYQREDLVNEYAALLYAHGWFDAAIYLGYLTGLTPPIYLPEDKSIPCDQHERLLEKRNRYELMLHDALGSIEIAPPSGSPLYTAAVYIRKKGEDVFLNNPVTGYMQELGLISYGYGWIDAGLRAGLFNIVANPHLFTTETDPDL</sequence>
<dbReference type="EMBL" id="QGMY01000002">
    <property type="protein sequence ID" value="PWR73999.1"/>
    <property type="molecule type" value="Genomic_DNA"/>
</dbReference>
<keyword evidence="3" id="KW-1185">Reference proteome</keyword>
<dbReference type="Proteomes" id="UP000245657">
    <property type="component" value="Unassembled WGS sequence"/>
</dbReference>
<reference evidence="2 3" key="1">
    <citation type="submission" date="2018-05" db="EMBL/GenBank/DDBJ databases">
        <title>Draft genome of Methanospirillum lacunae Ki8-1.</title>
        <authorList>
            <person name="Dueholm M.S."/>
            <person name="Nielsen P.H."/>
            <person name="Bakmann L.F."/>
            <person name="Otzen D.E."/>
        </authorList>
    </citation>
    <scope>NUCLEOTIDE SEQUENCE [LARGE SCALE GENOMIC DNA]</scope>
    <source>
        <strain evidence="2 3">Ki8-1</strain>
    </source>
</reference>
<organism evidence="2 3">
    <name type="scientific">Methanospirillum lacunae</name>
    <dbReference type="NCBI Taxonomy" id="668570"/>
    <lineage>
        <taxon>Archaea</taxon>
        <taxon>Methanobacteriati</taxon>
        <taxon>Methanobacteriota</taxon>
        <taxon>Stenosarchaea group</taxon>
        <taxon>Methanomicrobia</taxon>
        <taxon>Methanomicrobiales</taxon>
        <taxon>Methanospirillaceae</taxon>
        <taxon>Methanospirillum</taxon>
    </lineage>
</organism>
<dbReference type="Pfam" id="PF04010">
    <property type="entry name" value="DUF357"/>
    <property type="match status" value="1"/>
</dbReference>
<dbReference type="Gene3D" id="1.20.1270.90">
    <property type="entry name" value="AF1782-like"/>
    <property type="match status" value="1"/>
</dbReference>
<gene>
    <name evidence="2" type="ORF">DK846_02210</name>
</gene>
<protein>
    <recommendedName>
        <fullName evidence="1">DUF357 domain-containing protein</fullName>
    </recommendedName>
</protein>
<evidence type="ECO:0000313" key="3">
    <source>
        <dbReference type="Proteomes" id="UP000245657"/>
    </source>
</evidence>